<dbReference type="RefSeq" id="WP_338749487.1">
    <property type="nucleotide sequence ID" value="NZ_CP147404.1"/>
</dbReference>
<feature type="domain" description="Endonuclease GajA/Old nuclease/RecF-like AAA" evidence="1">
    <location>
        <begin position="5"/>
        <end position="321"/>
    </location>
</feature>
<dbReference type="GO" id="GO:0005524">
    <property type="term" value="F:ATP binding"/>
    <property type="evidence" value="ECO:0007669"/>
    <property type="project" value="UniProtKB-KW"/>
</dbReference>
<evidence type="ECO:0000313" key="2">
    <source>
        <dbReference type="EMBL" id="WXB91719.1"/>
    </source>
</evidence>
<gene>
    <name evidence="2" type="ORF">WDJ61_10585</name>
</gene>
<evidence type="ECO:0000313" key="3">
    <source>
        <dbReference type="Proteomes" id="UP001387364"/>
    </source>
</evidence>
<proteinExistence type="predicted"/>
<dbReference type="PANTHER" id="PTHR43581:SF4">
    <property type="entry name" value="ATP_GTP PHOSPHATASE"/>
    <property type="match status" value="1"/>
</dbReference>
<reference evidence="2 3" key="1">
    <citation type="submission" date="2024-02" db="EMBL/GenBank/DDBJ databases">
        <title>Seven novel Bacillus-like species.</title>
        <authorList>
            <person name="Liu G."/>
        </authorList>
    </citation>
    <scope>NUCLEOTIDE SEQUENCE [LARGE SCALE GENOMIC DNA]</scope>
    <source>
        <strain evidence="2 3">FJAT-52991</strain>
    </source>
</reference>
<keyword evidence="2" id="KW-0547">Nucleotide-binding</keyword>
<name>A0ABZ2N1Y1_9BACI</name>
<keyword evidence="2" id="KW-0067">ATP-binding</keyword>
<sequence>MSRFINSVSLKNYRGFEDEAVIEFANINNITFLVGPNNSGKSLITRAFSILKYNVSGTFSNKFSLEDFQDSDFNNLNIESPITLEFDINTSVFNGSQIVELVKILPWSTIKLCIEVRKINGNFVCCLKLGKENSYSHEFDKSKNDFIYNSSNPLSSSLGMSKDEIEMLCKTMYIEVSSRVMVFDAIRSFDRRESDFYKNGSEILKWLHENRSQAEIGRCKKQVREWLKNVFNLDDPSEVVADIEKKQLKFTFDYFQFSSEEIGTGYTMLYILLMEIVRNKKEIILIDEIESHLQPGLVRQLIQLIRTHGNSQYVLATHSPTVLECADKEDILYRFNKNDGKCNFENFFRNNEGINKFREVCNELGVIPGDALLSNTVIWVEGPSEMFWLRAWLKAYYPIFKENNDIENNLIEGLHYSILLTGGSNIGHYGFAEQETPIEILEEELVLKVLKVNPNPFVVVDSDNAAIGSAKHERMIRIGEELNQINSLNPILRENCLADINSDNVKEVINLWILEGKELENYVHPQLLKNFYTERSSQRASKITGINSEIDWDVYSQTQGVGEILESRGISGVKKDSGTIIHKNDLARYIFRNLGSIYFQESPSEIEKPNGEMLADLKRNLDKLISYILTINNIKVKSLVFK</sequence>
<protein>
    <submittedName>
        <fullName evidence="2">ATP-binding protein</fullName>
    </submittedName>
</protein>
<dbReference type="InterPro" id="IPR027417">
    <property type="entry name" value="P-loop_NTPase"/>
</dbReference>
<dbReference type="InterPro" id="IPR051396">
    <property type="entry name" value="Bact_Antivir_Def_Nuclease"/>
</dbReference>
<dbReference type="Gene3D" id="3.40.50.300">
    <property type="entry name" value="P-loop containing nucleotide triphosphate hydrolases"/>
    <property type="match status" value="1"/>
</dbReference>
<dbReference type="InterPro" id="IPR041685">
    <property type="entry name" value="AAA_GajA/Old/RecF-like"/>
</dbReference>
<dbReference type="EMBL" id="CP147404">
    <property type="protein sequence ID" value="WXB91719.1"/>
    <property type="molecule type" value="Genomic_DNA"/>
</dbReference>
<accession>A0ABZ2N1Y1</accession>
<dbReference type="SUPFAM" id="SSF52540">
    <property type="entry name" value="P-loop containing nucleoside triphosphate hydrolases"/>
    <property type="match status" value="1"/>
</dbReference>
<evidence type="ECO:0000259" key="1">
    <source>
        <dbReference type="Pfam" id="PF13175"/>
    </source>
</evidence>
<dbReference type="Pfam" id="PF13175">
    <property type="entry name" value="AAA_15"/>
    <property type="match status" value="1"/>
</dbReference>
<keyword evidence="3" id="KW-1185">Reference proteome</keyword>
<dbReference type="Proteomes" id="UP001387364">
    <property type="component" value="Chromosome"/>
</dbReference>
<organism evidence="2 3">
    <name type="scientific">Bacillus kandeliae</name>
    <dbReference type="NCBI Taxonomy" id="3129297"/>
    <lineage>
        <taxon>Bacteria</taxon>
        <taxon>Bacillati</taxon>
        <taxon>Bacillota</taxon>
        <taxon>Bacilli</taxon>
        <taxon>Bacillales</taxon>
        <taxon>Bacillaceae</taxon>
        <taxon>Bacillus</taxon>
    </lineage>
</organism>
<dbReference type="PANTHER" id="PTHR43581">
    <property type="entry name" value="ATP/GTP PHOSPHATASE"/>
    <property type="match status" value="1"/>
</dbReference>